<dbReference type="GO" id="GO:0051991">
    <property type="term" value="F:UDP-N-acetyl-D-glucosamine:N-acetylmuramoyl-L-alanyl-D-glutamyl-meso-2,6-diaminopimelyl-D-alanyl-D-alanine-diphosphoundecaprenol 4-beta-N-acetylglucosaminlytransferase activity"/>
    <property type="evidence" value="ECO:0007669"/>
    <property type="project" value="RHEA"/>
</dbReference>
<keyword evidence="4 10" id="KW-0808">Transferase</keyword>
<dbReference type="GO" id="GO:0050511">
    <property type="term" value="F:undecaprenyldiphospho-muramoylpentapeptide beta-N-acetylglucosaminyltransferase activity"/>
    <property type="evidence" value="ECO:0007669"/>
    <property type="project" value="UniProtKB-UniRule"/>
</dbReference>
<keyword evidence="14" id="KW-1185">Reference proteome</keyword>
<dbReference type="GO" id="GO:0071555">
    <property type="term" value="P:cell wall organization"/>
    <property type="evidence" value="ECO:0007669"/>
    <property type="project" value="UniProtKB-KW"/>
</dbReference>
<dbReference type="GO" id="GO:0008360">
    <property type="term" value="P:regulation of cell shape"/>
    <property type="evidence" value="ECO:0007669"/>
    <property type="project" value="UniProtKB-KW"/>
</dbReference>
<keyword evidence="1 10" id="KW-1003">Cell membrane</keyword>
<dbReference type="Gene3D" id="3.40.50.2000">
    <property type="entry name" value="Glycogen Phosphorylase B"/>
    <property type="match status" value="2"/>
</dbReference>
<keyword evidence="2 10" id="KW-0132">Cell division</keyword>
<dbReference type="NCBIfam" id="TIGR01133">
    <property type="entry name" value="murG"/>
    <property type="match status" value="1"/>
</dbReference>
<evidence type="ECO:0000256" key="6">
    <source>
        <dbReference type="ARBA" id="ARBA00022984"/>
    </source>
</evidence>
<dbReference type="InterPro" id="IPR006009">
    <property type="entry name" value="GlcNAc_MurG"/>
</dbReference>
<dbReference type="InterPro" id="IPR007235">
    <property type="entry name" value="Glyco_trans_28_C"/>
</dbReference>
<feature type="domain" description="Glycosyltransferase family 28 N-terminal" evidence="11">
    <location>
        <begin position="4"/>
        <end position="140"/>
    </location>
</feature>
<evidence type="ECO:0000256" key="1">
    <source>
        <dbReference type="ARBA" id="ARBA00022475"/>
    </source>
</evidence>
<dbReference type="Pfam" id="PF04101">
    <property type="entry name" value="Glyco_tran_28_C"/>
    <property type="match status" value="1"/>
</dbReference>
<dbReference type="GO" id="GO:0005886">
    <property type="term" value="C:plasma membrane"/>
    <property type="evidence" value="ECO:0007669"/>
    <property type="project" value="UniProtKB-SubCell"/>
</dbReference>
<keyword evidence="6 10" id="KW-0573">Peptidoglycan synthesis</keyword>
<dbReference type="InterPro" id="IPR004276">
    <property type="entry name" value="GlycoTrans_28_N"/>
</dbReference>
<dbReference type="HAMAP" id="MF_00033">
    <property type="entry name" value="MurG"/>
    <property type="match status" value="1"/>
</dbReference>
<dbReference type="STRING" id="1121301.SAMN02745912_01952"/>
<dbReference type="CDD" id="cd03785">
    <property type="entry name" value="GT28_MurG"/>
    <property type="match status" value="1"/>
</dbReference>
<organism evidence="13 14">
    <name type="scientific">Paramaledivibacter caminithermalis (strain DSM 15212 / CIP 107654 / DViRD3)</name>
    <name type="common">Clostridium caminithermale</name>
    <dbReference type="NCBI Taxonomy" id="1121301"/>
    <lineage>
        <taxon>Bacteria</taxon>
        <taxon>Bacillati</taxon>
        <taxon>Bacillota</taxon>
        <taxon>Clostridia</taxon>
        <taxon>Peptostreptococcales</taxon>
        <taxon>Caminicellaceae</taxon>
        <taxon>Paramaledivibacter</taxon>
    </lineage>
</organism>
<dbReference type="PANTHER" id="PTHR21015">
    <property type="entry name" value="UDP-N-ACETYLGLUCOSAMINE--N-ACETYLMURAMYL-(PENTAPEPTIDE) PYROPHOSPHORYL-UNDECAPRENOL N-ACETYLGLUCOSAMINE TRANSFERASE 1"/>
    <property type="match status" value="1"/>
</dbReference>
<protein>
    <recommendedName>
        <fullName evidence="10">UDP-N-acetylglucosamine--N-acetylmuramyl-(pentapeptide) pyrophosphoryl-undecaprenol N-acetylglucosamine transferase</fullName>
        <ecNumber evidence="10">2.4.1.227</ecNumber>
    </recommendedName>
    <alternativeName>
        <fullName evidence="10">Undecaprenyl-PP-MurNAc-pentapeptide-UDPGlcNAc GlcNAc transferase</fullName>
    </alternativeName>
</protein>
<sequence>MKRIVMTGGGTAGHVTPNIALIPRLKKLGYDIHYIGTEKGIERKLIEKEGIPYHIVNAGKLRRYLDIKNLTDTFRITQGFMQSLAIINRLKPSIVFSKGGFVSSPVVWAAWMNRIPIVIHESDYTPGLANKIAIPFAKKICYTFPETENYISKEKGILTGIPVRESLFSGEKRKGTEICNFDDEKPSILIIGGSLGSEVINKSIRANIKAILKEFQVCHICGRGNVDKNYQGIKGYEQFEYVSEELSHLFAMADLIISRAGATVLYEILALRKPNILIPLSKKASRGDQILNAKSFEKQGLSYVIMEEELGKKSILEAIEKVYSNRKNYIHAMNSNKAGNGIDEVIKVIIQCSK</sequence>
<evidence type="ECO:0000313" key="14">
    <source>
        <dbReference type="Proteomes" id="UP000184465"/>
    </source>
</evidence>
<dbReference type="EMBL" id="FRAG01000020">
    <property type="protein sequence ID" value="SHK01116.1"/>
    <property type="molecule type" value="Genomic_DNA"/>
</dbReference>
<evidence type="ECO:0000256" key="5">
    <source>
        <dbReference type="ARBA" id="ARBA00022960"/>
    </source>
</evidence>
<feature type="binding site" evidence="10">
    <location>
        <position position="289"/>
    </location>
    <ligand>
        <name>UDP-N-acetyl-alpha-D-glucosamine</name>
        <dbReference type="ChEBI" id="CHEBI:57705"/>
    </ligand>
</feature>
<dbReference type="GO" id="GO:0051301">
    <property type="term" value="P:cell division"/>
    <property type="evidence" value="ECO:0007669"/>
    <property type="project" value="UniProtKB-KW"/>
</dbReference>
<proteinExistence type="inferred from homology"/>
<evidence type="ECO:0000256" key="3">
    <source>
        <dbReference type="ARBA" id="ARBA00022676"/>
    </source>
</evidence>
<evidence type="ECO:0000259" key="11">
    <source>
        <dbReference type="Pfam" id="PF03033"/>
    </source>
</evidence>
<name>A0A1M6NZJ4_PARC5</name>
<feature type="domain" description="Glycosyl transferase family 28 C-terminal" evidence="12">
    <location>
        <begin position="188"/>
        <end position="346"/>
    </location>
</feature>
<comment type="pathway">
    <text evidence="10">Cell wall biogenesis; peptidoglycan biosynthesis.</text>
</comment>
<evidence type="ECO:0000256" key="9">
    <source>
        <dbReference type="ARBA" id="ARBA00023316"/>
    </source>
</evidence>
<evidence type="ECO:0000256" key="2">
    <source>
        <dbReference type="ARBA" id="ARBA00022618"/>
    </source>
</evidence>
<dbReference type="EC" id="2.4.1.227" evidence="10"/>
<evidence type="ECO:0000259" key="12">
    <source>
        <dbReference type="Pfam" id="PF04101"/>
    </source>
</evidence>
<feature type="binding site" evidence="10">
    <location>
        <position position="194"/>
    </location>
    <ligand>
        <name>UDP-N-acetyl-alpha-D-glucosamine</name>
        <dbReference type="ChEBI" id="CHEBI:57705"/>
    </ligand>
</feature>
<evidence type="ECO:0000256" key="7">
    <source>
        <dbReference type="ARBA" id="ARBA00023136"/>
    </source>
</evidence>
<dbReference type="Proteomes" id="UP000184465">
    <property type="component" value="Unassembled WGS sequence"/>
</dbReference>
<feature type="binding site" evidence="10">
    <location>
        <begin position="11"/>
        <end position="13"/>
    </location>
    <ligand>
        <name>UDP-N-acetyl-alpha-D-glucosamine</name>
        <dbReference type="ChEBI" id="CHEBI:57705"/>
    </ligand>
</feature>
<dbReference type="GO" id="GO:0005975">
    <property type="term" value="P:carbohydrate metabolic process"/>
    <property type="evidence" value="ECO:0007669"/>
    <property type="project" value="InterPro"/>
</dbReference>
<comment type="caution">
    <text evidence="10">Lacks conserved residue(s) required for the propagation of feature annotation.</text>
</comment>
<comment type="catalytic activity">
    <reaction evidence="10">
        <text>di-trans,octa-cis-undecaprenyl diphospho-N-acetyl-alpha-D-muramoyl-L-alanyl-D-glutamyl-meso-2,6-diaminopimeloyl-D-alanyl-D-alanine + UDP-N-acetyl-alpha-D-glucosamine = di-trans,octa-cis-undecaprenyl diphospho-[N-acetyl-alpha-D-glucosaminyl-(1-&gt;4)]-N-acetyl-alpha-D-muramoyl-L-alanyl-D-glutamyl-meso-2,6-diaminopimeloyl-D-alanyl-D-alanine + UDP + H(+)</text>
        <dbReference type="Rhea" id="RHEA:31227"/>
        <dbReference type="ChEBI" id="CHEBI:15378"/>
        <dbReference type="ChEBI" id="CHEBI:57705"/>
        <dbReference type="ChEBI" id="CHEBI:58223"/>
        <dbReference type="ChEBI" id="CHEBI:61387"/>
        <dbReference type="ChEBI" id="CHEBI:61388"/>
        <dbReference type="EC" id="2.4.1.227"/>
    </reaction>
</comment>
<dbReference type="NCBIfam" id="NF009102">
    <property type="entry name" value="PRK12446.1"/>
    <property type="match status" value="1"/>
</dbReference>
<evidence type="ECO:0000256" key="8">
    <source>
        <dbReference type="ARBA" id="ARBA00023306"/>
    </source>
</evidence>
<dbReference type="AlphaFoldDB" id="A0A1M6NZJ4"/>
<evidence type="ECO:0000256" key="10">
    <source>
        <dbReference type="HAMAP-Rule" id="MF_00033"/>
    </source>
</evidence>
<keyword evidence="9 10" id="KW-0961">Cell wall biogenesis/degradation</keyword>
<reference evidence="14" key="1">
    <citation type="submission" date="2016-11" db="EMBL/GenBank/DDBJ databases">
        <authorList>
            <person name="Varghese N."/>
            <person name="Submissions S."/>
        </authorList>
    </citation>
    <scope>NUCLEOTIDE SEQUENCE [LARGE SCALE GENOMIC DNA]</scope>
    <source>
        <strain evidence="14">DSM 15212 / CIP 107654 / DViRD3</strain>
    </source>
</reference>
<feature type="binding site" evidence="10">
    <location>
        <position position="164"/>
    </location>
    <ligand>
        <name>UDP-N-acetyl-alpha-D-glucosamine</name>
        <dbReference type="ChEBI" id="CHEBI:57705"/>
    </ligand>
</feature>
<accession>A0A1M6NZJ4</accession>
<keyword evidence="3 10" id="KW-0328">Glycosyltransferase</keyword>
<keyword evidence="5 10" id="KW-0133">Cell shape</keyword>
<comment type="function">
    <text evidence="10">Cell wall formation. Catalyzes the transfer of a GlcNAc subunit on undecaprenyl-pyrophosphoryl-MurNAc-pentapeptide (lipid intermediate I) to form undecaprenyl-pyrophosphoryl-MurNAc-(pentapeptide)GlcNAc (lipid intermediate II).</text>
</comment>
<keyword evidence="7 10" id="KW-0472">Membrane</keyword>
<dbReference type="GO" id="GO:0009252">
    <property type="term" value="P:peptidoglycan biosynthetic process"/>
    <property type="evidence" value="ECO:0007669"/>
    <property type="project" value="UniProtKB-UniRule"/>
</dbReference>
<evidence type="ECO:0000256" key="4">
    <source>
        <dbReference type="ARBA" id="ARBA00022679"/>
    </source>
</evidence>
<dbReference type="Pfam" id="PF03033">
    <property type="entry name" value="Glyco_transf_28"/>
    <property type="match status" value="1"/>
</dbReference>
<dbReference type="RefSeq" id="WP_073149347.1">
    <property type="nucleotide sequence ID" value="NZ_FRAG01000020.1"/>
</dbReference>
<comment type="subcellular location">
    <subcellularLocation>
        <location evidence="10">Cell membrane</location>
        <topology evidence="10">Peripheral membrane protein</topology>
        <orientation evidence="10">Cytoplasmic side</orientation>
    </subcellularLocation>
</comment>
<dbReference type="UniPathway" id="UPA00219"/>
<dbReference type="SUPFAM" id="SSF53756">
    <property type="entry name" value="UDP-Glycosyltransferase/glycogen phosphorylase"/>
    <property type="match status" value="1"/>
</dbReference>
<keyword evidence="8 10" id="KW-0131">Cell cycle</keyword>
<dbReference type="OrthoDB" id="9808936at2"/>
<comment type="similarity">
    <text evidence="10">Belongs to the glycosyltransferase 28 family. MurG subfamily.</text>
</comment>
<dbReference type="PANTHER" id="PTHR21015:SF27">
    <property type="entry name" value="UDP-N-ACETYLGLUCOSAMINE--N-ACETYLMURAMYL-(PENTAPEPTIDE) PYROPHOSPHORYL-UNDECAPRENOL N-ACETYLGLUCOSAMINE TRANSFERASE"/>
    <property type="match status" value="1"/>
</dbReference>
<gene>
    <name evidence="10" type="primary">murG</name>
    <name evidence="13" type="ORF">SAMN02745912_01952</name>
</gene>
<evidence type="ECO:0000313" key="13">
    <source>
        <dbReference type="EMBL" id="SHK01116.1"/>
    </source>
</evidence>